<sequence length="236" mass="26056">MSIKLRARLADVYRYFVSINCIDCIGFIDFIDFIDFISAISAQNSNLFAQIAAQQQAALAAAAANPVTYVPASKTNEIREKLVLKIYAVCHPIMTTSGTGKTNHWTLSFDVGNRQGVRVDIQPDPRQHAANGGNKAYVIVSLLDYLITNKAERADPVSVTYQRSVGWYVDYLASGGRFKYIFTPQGIGCRKWVTDTLKLLADVGEANKTEVDTATRALAYTWPDNRPAEPAAGTYF</sequence>
<organism evidence="2 3">
    <name type="scientific">Lentithecium fluviatile CBS 122367</name>
    <dbReference type="NCBI Taxonomy" id="1168545"/>
    <lineage>
        <taxon>Eukaryota</taxon>
        <taxon>Fungi</taxon>
        <taxon>Dikarya</taxon>
        <taxon>Ascomycota</taxon>
        <taxon>Pezizomycotina</taxon>
        <taxon>Dothideomycetes</taxon>
        <taxon>Pleosporomycetidae</taxon>
        <taxon>Pleosporales</taxon>
        <taxon>Massarineae</taxon>
        <taxon>Lentitheciaceae</taxon>
        <taxon>Lentithecium</taxon>
    </lineage>
</organism>
<proteinExistence type="predicted"/>
<dbReference type="OrthoDB" id="3527137at2759"/>
<dbReference type="EMBL" id="MU005631">
    <property type="protein sequence ID" value="KAF2676660.1"/>
    <property type="molecule type" value="Genomic_DNA"/>
</dbReference>
<evidence type="ECO:0000259" key="1">
    <source>
        <dbReference type="Pfam" id="PF24968"/>
    </source>
</evidence>
<protein>
    <recommendedName>
        <fullName evidence="1">DUF7770 domain-containing protein</fullName>
    </recommendedName>
</protein>
<gene>
    <name evidence="2" type="ORF">K458DRAFT_492313</name>
</gene>
<reference evidence="2" key="1">
    <citation type="journal article" date="2020" name="Stud. Mycol.">
        <title>101 Dothideomycetes genomes: a test case for predicting lifestyles and emergence of pathogens.</title>
        <authorList>
            <person name="Haridas S."/>
            <person name="Albert R."/>
            <person name="Binder M."/>
            <person name="Bloem J."/>
            <person name="Labutti K."/>
            <person name="Salamov A."/>
            <person name="Andreopoulos B."/>
            <person name="Baker S."/>
            <person name="Barry K."/>
            <person name="Bills G."/>
            <person name="Bluhm B."/>
            <person name="Cannon C."/>
            <person name="Castanera R."/>
            <person name="Culley D."/>
            <person name="Daum C."/>
            <person name="Ezra D."/>
            <person name="Gonzalez J."/>
            <person name="Henrissat B."/>
            <person name="Kuo A."/>
            <person name="Liang C."/>
            <person name="Lipzen A."/>
            <person name="Lutzoni F."/>
            <person name="Magnuson J."/>
            <person name="Mondo S."/>
            <person name="Nolan M."/>
            <person name="Ohm R."/>
            <person name="Pangilinan J."/>
            <person name="Park H.-J."/>
            <person name="Ramirez L."/>
            <person name="Alfaro M."/>
            <person name="Sun H."/>
            <person name="Tritt A."/>
            <person name="Yoshinaga Y."/>
            <person name="Zwiers L.-H."/>
            <person name="Turgeon B."/>
            <person name="Goodwin S."/>
            <person name="Spatafora J."/>
            <person name="Crous P."/>
            <person name="Grigoriev I."/>
        </authorList>
    </citation>
    <scope>NUCLEOTIDE SEQUENCE</scope>
    <source>
        <strain evidence="2">CBS 122367</strain>
    </source>
</reference>
<evidence type="ECO:0000313" key="2">
    <source>
        <dbReference type="EMBL" id="KAF2676660.1"/>
    </source>
</evidence>
<dbReference type="AlphaFoldDB" id="A0A6G1IF51"/>
<name>A0A6G1IF51_9PLEO</name>
<feature type="domain" description="DUF7770" evidence="1">
    <location>
        <begin position="86"/>
        <end position="236"/>
    </location>
</feature>
<dbReference type="Pfam" id="PF24968">
    <property type="entry name" value="DUF7770"/>
    <property type="match status" value="1"/>
</dbReference>
<accession>A0A6G1IF51</accession>
<dbReference type="InterPro" id="IPR056672">
    <property type="entry name" value="DUF7770"/>
</dbReference>
<dbReference type="Proteomes" id="UP000799291">
    <property type="component" value="Unassembled WGS sequence"/>
</dbReference>
<evidence type="ECO:0000313" key="3">
    <source>
        <dbReference type="Proteomes" id="UP000799291"/>
    </source>
</evidence>
<keyword evidence="3" id="KW-1185">Reference proteome</keyword>